<evidence type="ECO:0000313" key="4">
    <source>
        <dbReference type="Proteomes" id="UP000314986"/>
    </source>
</evidence>
<keyword evidence="4" id="KW-1185">Reference proteome</keyword>
<dbReference type="Pfam" id="PF22589">
    <property type="entry name" value="SPMIP1"/>
    <property type="match status" value="1"/>
</dbReference>
<dbReference type="EMBL" id="JW877905">
    <property type="protein sequence ID" value="AFP10422.1"/>
    <property type="molecule type" value="mRNA"/>
</dbReference>
<dbReference type="OrthoDB" id="410807at2759"/>
<sequence>MKDLIDAHSQKCWTELINKEICTRIAWKTKYGNEQAGIQPIIHRKKYDVPKLAVLPAIPKKHGQRKYPAQKAPEKPNLLVAEMRPVTPQIRRLLYEGFSQEQTGRYQYLQERKAQDPVEKFPYPLLSSWDYGWRLDGNTTEYGIPSHGRLRIVQDTFCTRNGVFCKTSPTDAWLT</sequence>
<protein>
    <recommendedName>
        <fullName evidence="1">Sperm microtubule inner protein 1 C-terminal domain-containing protein</fullName>
    </recommendedName>
</protein>
<reference evidence="4" key="2">
    <citation type="journal article" date="2007" name="PLoS Biol.">
        <title>Survey sequencing and comparative analysis of the elephant shark (Callorhinchus milii) genome.</title>
        <authorList>
            <person name="Venkatesh B."/>
            <person name="Kirkness E.F."/>
            <person name="Loh Y.H."/>
            <person name="Halpern A.L."/>
            <person name="Lee A.P."/>
            <person name="Johnson J."/>
            <person name="Dandona N."/>
            <person name="Viswanathan L.D."/>
            <person name="Tay A."/>
            <person name="Venter J.C."/>
            <person name="Strausberg R.L."/>
            <person name="Brenner S."/>
        </authorList>
    </citation>
    <scope>NUCLEOTIDE SEQUENCE [LARGE SCALE GENOMIC DNA]</scope>
</reference>
<name>V9LDE3_CALMI</name>
<evidence type="ECO:0000313" key="3">
    <source>
        <dbReference type="Ensembl" id="ENSCMIP00000038127.1"/>
    </source>
</evidence>
<feature type="domain" description="Sperm microtubule inner protein 1 C-terminal" evidence="1">
    <location>
        <begin position="60"/>
        <end position="166"/>
    </location>
</feature>
<organism evidence="2">
    <name type="scientific">Callorhinchus milii</name>
    <name type="common">Ghost shark</name>
    <dbReference type="NCBI Taxonomy" id="7868"/>
    <lineage>
        <taxon>Eukaryota</taxon>
        <taxon>Metazoa</taxon>
        <taxon>Chordata</taxon>
        <taxon>Craniata</taxon>
        <taxon>Vertebrata</taxon>
        <taxon>Chondrichthyes</taxon>
        <taxon>Holocephali</taxon>
        <taxon>Chimaeriformes</taxon>
        <taxon>Callorhinchidae</taxon>
        <taxon>Callorhinchus</taxon>
    </lineage>
</organism>
<dbReference type="Proteomes" id="UP000314986">
    <property type="component" value="Unassembled WGS sequence"/>
</dbReference>
<gene>
    <name evidence="3" type="primary">LOC121849960</name>
</gene>
<dbReference type="OMA" id="QYLKERM"/>
<reference evidence="3" key="4">
    <citation type="submission" date="2025-05" db="UniProtKB">
        <authorList>
            <consortium name="Ensembl"/>
        </authorList>
    </citation>
    <scope>IDENTIFICATION</scope>
</reference>
<dbReference type="InterPro" id="IPR054323">
    <property type="entry name" value="SPMIP1_C"/>
</dbReference>
<dbReference type="PANTHER" id="PTHR35826">
    <property type="entry name" value="PROTEIN ATP6V1FNB-LIKE"/>
    <property type="match status" value="1"/>
</dbReference>
<dbReference type="Ensembl" id="ENSCMIT00000038677.1">
    <property type="protein sequence ID" value="ENSCMIP00000038127.1"/>
    <property type="gene ID" value="ENSCMIG00000016021.1"/>
</dbReference>
<dbReference type="AlphaFoldDB" id="V9LDE3"/>
<reference evidence="2 4" key="3">
    <citation type="journal article" date="2014" name="Nature">
        <title>Elephant shark genome provides unique insights into gnathostome evolution.</title>
        <authorList>
            <consortium name="International Elephant Shark Genome Sequencing Consortium"/>
            <person name="Venkatesh B."/>
            <person name="Lee A.P."/>
            <person name="Ravi V."/>
            <person name="Maurya A.K."/>
            <person name="Lian M.M."/>
            <person name="Swann J.B."/>
            <person name="Ohta Y."/>
            <person name="Flajnik M.F."/>
            <person name="Sutoh Y."/>
            <person name="Kasahara M."/>
            <person name="Hoon S."/>
            <person name="Gangu V."/>
            <person name="Roy S.W."/>
            <person name="Irimia M."/>
            <person name="Korzh V."/>
            <person name="Kondrychyn I."/>
            <person name="Lim Z.W."/>
            <person name="Tay B.H."/>
            <person name="Tohari S."/>
            <person name="Kong K.W."/>
            <person name="Ho S."/>
            <person name="Lorente-Galdos B."/>
            <person name="Quilez J."/>
            <person name="Marques-Bonet T."/>
            <person name="Raney B.J."/>
            <person name="Ingham P.W."/>
            <person name="Tay A."/>
            <person name="Hillier L.W."/>
            <person name="Minx P."/>
            <person name="Boehm T."/>
            <person name="Wilson R.K."/>
            <person name="Brenner S."/>
            <person name="Warren W.C."/>
        </authorList>
    </citation>
    <scope>NUCLEOTIDE SEQUENCE</scope>
    <source>
        <tissue evidence="2">Muscle</tissue>
    </source>
</reference>
<dbReference type="GeneTree" id="ENSGT00390000003224"/>
<evidence type="ECO:0000259" key="1">
    <source>
        <dbReference type="Pfam" id="PF22589"/>
    </source>
</evidence>
<dbReference type="RefSeq" id="XP_042195345.1">
    <property type="nucleotide sequence ID" value="XM_042339411.1"/>
</dbReference>
<evidence type="ECO:0000313" key="2">
    <source>
        <dbReference type="EMBL" id="AFP10422.1"/>
    </source>
</evidence>
<reference evidence="4" key="1">
    <citation type="journal article" date="2006" name="Science">
        <title>Ancient noncoding elements conserved in the human genome.</title>
        <authorList>
            <person name="Venkatesh B."/>
            <person name="Kirkness E.F."/>
            <person name="Loh Y.H."/>
            <person name="Halpern A.L."/>
            <person name="Lee A.P."/>
            <person name="Johnson J."/>
            <person name="Dandona N."/>
            <person name="Viswanathan L.D."/>
            <person name="Tay A."/>
            <person name="Venter J.C."/>
            <person name="Strausberg R.L."/>
            <person name="Brenner S."/>
        </authorList>
    </citation>
    <scope>NUCLEOTIDE SEQUENCE [LARGE SCALE GENOMIC DNA]</scope>
</reference>
<accession>V9LDE3</accession>
<proteinExistence type="evidence at transcript level"/>
<dbReference type="GeneID" id="121849960"/>
<dbReference type="PANTHER" id="PTHR35826:SF5">
    <property type="entry name" value="GENE 45521-RELATED"/>
    <property type="match status" value="1"/>
</dbReference>
<dbReference type="KEGG" id="cmk:121849960"/>